<dbReference type="Gene3D" id="3.40.630.30">
    <property type="match status" value="1"/>
</dbReference>
<name>A0ABP6YAD9_9ACTN</name>
<accession>A0ABP6YAD9</accession>
<evidence type="ECO:0000259" key="1">
    <source>
        <dbReference type="PROSITE" id="PS51186"/>
    </source>
</evidence>
<dbReference type="SUPFAM" id="SSF55729">
    <property type="entry name" value="Acyl-CoA N-acyltransferases (Nat)"/>
    <property type="match status" value="1"/>
</dbReference>
<comment type="caution">
    <text evidence="2">The sequence shown here is derived from an EMBL/GenBank/DDBJ whole genome shotgun (WGS) entry which is preliminary data.</text>
</comment>
<dbReference type="PANTHER" id="PTHR43441:SF11">
    <property type="entry name" value="RIBOSOMAL-PROTEIN-SERINE ACETYLTRANSFERASE"/>
    <property type="match status" value="1"/>
</dbReference>
<feature type="domain" description="N-acetyltransferase" evidence="1">
    <location>
        <begin position="26"/>
        <end position="193"/>
    </location>
</feature>
<dbReference type="EMBL" id="BAAAYR010000006">
    <property type="protein sequence ID" value="GAA3578538.1"/>
    <property type="molecule type" value="Genomic_DNA"/>
</dbReference>
<organism evidence="2 3">
    <name type="scientific">Microlunatus spumicola</name>
    <dbReference type="NCBI Taxonomy" id="81499"/>
    <lineage>
        <taxon>Bacteria</taxon>
        <taxon>Bacillati</taxon>
        <taxon>Actinomycetota</taxon>
        <taxon>Actinomycetes</taxon>
        <taxon>Propionibacteriales</taxon>
        <taxon>Propionibacteriaceae</taxon>
        <taxon>Microlunatus</taxon>
    </lineage>
</organism>
<dbReference type="InterPro" id="IPR016181">
    <property type="entry name" value="Acyl_CoA_acyltransferase"/>
</dbReference>
<sequence length="225" mass="23943">MGEARAMTSTSDLWPPAGLVVRSGDLTLTPIVDDDLPGLVDLVLSGVHEPERQPFATPWTRTPPEQVPAMFAAHHWSERASFAVDHVSVDLAVRRGGELVGTQGFAGGAYAITRTAETGSWLAQRFQGQGIGTRMRQAVCTLLFDHLDAAEVTSAAWSDNPASLAVSRKVGYRPGDLARKVREGALALEQRLVLAPEDLVRGDLVVVTGAEPLRAFLGLGQPGSA</sequence>
<dbReference type="Proteomes" id="UP001500767">
    <property type="component" value="Unassembled WGS sequence"/>
</dbReference>
<keyword evidence="3" id="KW-1185">Reference proteome</keyword>
<evidence type="ECO:0000313" key="2">
    <source>
        <dbReference type="EMBL" id="GAA3578538.1"/>
    </source>
</evidence>
<dbReference type="InterPro" id="IPR000182">
    <property type="entry name" value="GNAT_dom"/>
</dbReference>
<dbReference type="Pfam" id="PF13302">
    <property type="entry name" value="Acetyltransf_3"/>
    <property type="match status" value="1"/>
</dbReference>
<protein>
    <submittedName>
        <fullName evidence="2">GNAT family protein</fullName>
    </submittedName>
</protein>
<dbReference type="PANTHER" id="PTHR43441">
    <property type="entry name" value="RIBOSOMAL-PROTEIN-SERINE ACETYLTRANSFERASE"/>
    <property type="match status" value="1"/>
</dbReference>
<evidence type="ECO:0000313" key="3">
    <source>
        <dbReference type="Proteomes" id="UP001500767"/>
    </source>
</evidence>
<gene>
    <name evidence="2" type="ORF">GCM10022197_39990</name>
</gene>
<reference evidence="3" key="1">
    <citation type="journal article" date="2019" name="Int. J. Syst. Evol. Microbiol.">
        <title>The Global Catalogue of Microorganisms (GCM) 10K type strain sequencing project: providing services to taxonomists for standard genome sequencing and annotation.</title>
        <authorList>
            <consortium name="The Broad Institute Genomics Platform"/>
            <consortium name="The Broad Institute Genome Sequencing Center for Infectious Disease"/>
            <person name="Wu L."/>
            <person name="Ma J."/>
        </authorList>
    </citation>
    <scope>NUCLEOTIDE SEQUENCE [LARGE SCALE GENOMIC DNA]</scope>
    <source>
        <strain evidence="3">JCM 16540</strain>
    </source>
</reference>
<dbReference type="PROSITE" id="PS51186">
    <property type="entry name" value="GNAT"/>
    <property type="match status" value="1"/>
</dbReference>
<dbReference type="InterPro" id="IPR051908">
    <property type="entry name" value="Ribosomal_N-acetyltransferase"/>
</dbReference>
<proteinExistence type="predicted"/>